<dbReference type="Gene3D" id="1.10.10.10">
    <property type="entry name" value="Winged helix-like DNA-binding domain superfamily/Winged helix DNA-binding domain"/>
    <property type="match status" value="1"/>
</dbReference>
<organism evidence="2 3">
    <name type="scientific">Streptomyces phaeolivaceus</name>
    <dbReference type="NCBI Taxonomy" id="2653200"/>
    <lineage>
        <taxon>Bacteria</taxon>
        <taxon>Bacillati</taxon>
        <taxon>Actinomycetota</taxon>
        <taxon>Actinomycetes</taxon>
        <taxon>Kitasatosporales</taxon>
        <taxon>Streptomycetaceae</taxon>
        <taxon>Streptomyces</taxon>
    </lineage>
</organism>
<sequence>MSEANTNSPYMTTKELAVLVRKSPATVRGWRHRGAGPRGTKVGKEVLYHRDVVRKWLQAKESADPVGQRASA</sequence>
<name>A0A5P8KCL8_9ACTN</name>
<dbReference type="Pfam" id="PF12728">
    <property type="entry name" value="HTH_17"/>
    <property type="match status" value="1"/>
</dbReference>
<reference evidence="2 3" key="1">
    <citation type="submission" date="2019-10" db="EMBL/GenBank/DDBJ databases">
        <title>Streptomyces sp. strain GY16 isolated from leaves of Broussonetia papyrifera.</title>
        <authorList>
            <person name="Mo P."/>
        </authorList>
    </citation>
    <scope>NUCLEOTIDE SEQUENCE [LARGE SCALE GENOMIC DNA]</scope>
    <source>
        <strain evidence="2 3">GY16</strain>
    </source>
</reference>
<gene>
    <name evidence="2" type="ORF">F9278_36380</name>
</gene>
<dbReference type="KEGG" id="sphv:F9278_36380"/>
<dbReference type="InterPro" id="IPR036388">
    <property type="entry name" value="WH-like_DNA-bd_sf"/>
</dbReference>
<evidence type="ECO:0000259" key="1">
    <source>
        <dbReference type="Pfam" id="PF12728"/>
    </source>
</evidence>
<dbReference type="EMBL" id="CP045096">
    <property type="protein sequence ID" value="QFR00755.1"/>
    <property type="molecule type" value="Genomic_DNA"/>
</dbReference>
<dbReference type="RefSeq" id="WP_152172085.1">
    <property type="nucleotide sequence ID" value="NZ_CP045096.1"/>
</dbReference>
<dbReference type="Proteomes" id="UP000327294">
    <property type="component" value="Chromosome"/>
</dbReference>
<dbReference type="InterPro" id="IPR009061">
    <property type="entry name" value="DNA-bd_dom_put_sf"/>
</dbReference>
<feature type="domain" description="Helix-turn-helix" evidence="1">
    <location>
        <begin position="10"/>
        <end position="60"/>
    </location>
</feature>
<keyword evidence="3" id="KW-1185">Reference proteome</keyword>
<accession>A0A5P8KCL8</accession>
<dbReference type="AlphaFoldDB" id="A0A5P8KCL8"/>
<protein>
    <submittedName>
        <fullName evidence="2">Helix-turn-helix domain-containing protein</fullName>
    </submittedName>
</protein>
<evidence type="ECO:0000313" key="3">
    <source>
        <dbReference type="Proteomes" id="UP000327294"/>
    </source>
</evidence>
<proteinExistence type="predicted"/>
<dbReference type="InterPro" id="IPR041657">
    <property type="entry name" value="HTH_17"/>
</dbReference>
<dbReference type="SUPFAM" id="SSF46955">
    <property type="entry name" value="Putative DNA-binding domain"/>
    <property type="match status" value="1"/>
</dbReference>
<evidence type="ECO:0000313" key="2">
    <source>
        <dbReference type="EMBL" id="QFR00755.1"/>
    </source>
</evidence>